<sequence length="703" mass="78372">MAAGSNGGSSEQCSKSEADSGFLGLRPTSVDPALRRRRRGPRNKKRGWRRLAQEPLGLEVDQFLEDVRLQERTSGGLISEAPDEKLFFVDTGFKDKELNRKRTKSQKRSLLLKKPLRSDLILENTSKVPAPKDVLAHQVPNARKLKRKEQLWERLAKQGKLPGEVRRAQARLLNPPAARAKPGPQDTVQRPFYDLWAKGNPLDQPLEGQDEFFLEQTKKKGVKRPQHLHTKPSQAPAVEVTPAGASYNPTFEDHQNLLWAAHEVELQREKAAEKLERQLALPASEQAATQESAFREMCQGLLEESDGEGEPGEGQDEGPEAGDPAARAEASPTPGRPAALEKKTEQQRRREKAARMLRTQQAAVRAARLRHQELFRLRGIKAQVARRLAELAQRRERRQAKRLAEADKPRRLGRLKYQDPDIDVQLSSELSDSLRTLKPEGNILRDRFKSFQRRNMIEPRERAKFKRKYKVKLVEKRAFREIQGLEGAKGWVDWRGRDFSADQAAPGAGCQALFNKAAGPPDRSLKKTSASGAAHVYPESFRSRPPLPVRPPSRSSQRNEQAGTGVRSDGGSRPSGLLVSTWARGALFEFRPGPALSRRSWALGESRVRGGGVGAGPLENLALGRGFRVGYKPKYLQLKKKLEDEFPSRLDICGEGTPQVTGFFEVFVAGKLVHSKKGGDGYVDTESKFLKLVAAIKAALAQA</sequence>
<dbReference type="SUPFAM" id="SSF52833">
    <property type="entry name" value="Thioredoxin-like"/>
    <property type="match status" value="1"/>
</dbReference>
<keyword evidence="10" id="KW-1185">Reference proteome</keyword>
<proteinExistence type="inferred from homology"/>
<reference evidence="9" key="1">
    <citation type="submission" date="2023-04" db="EMBL/GenBank/DDBJ databases">
        <authorList>
            <consortium name="ELIXIR-Norway"/>
        </authorList>
    </citation>
    <scope>NUCLEOTIDE SEQUENCE [LARGE SCALE GENOMIC DNA]</scope>
</reference>
<evidence type="ECO:0000256" key="1">
    <source>
        <dbReference type="ARBA" id="ARBA00004604"/>
    </source>
</evidence>
<name>A0ABN8YIU8_RANTA</name>
<feature type="region of interest" description="Disordered" evidence="8">
    <location>
        <begin position="304"/>
        <end position="354"/>
    </location>
</feature>
<feature type="compositionally biased region" description="Basic residues" evidence="8">
    <location>
        <begin position="35"/>
        <end position="49"/>
    </location>
</feature>
<evidence type="ECO:0000313" key="9">
    <source>
        <dbReference type="EMBL" id="CAI9161368.1"/>
    </source>
</evidence>
<dbReference type="Gene3D" id="3.40.30.10">
    <property type="entry name" value="Glutaredoxin"/>
    <property type="match status" value="1"/>
</dbReference>
<feature type="region of interest" description="Disordered" evidence="8">
    <location>
        <begin position="1"/>
        <end position="51"/>
    </location>
</feature>
<feature type="compositionally biased region" description="Acidic residues" evidence="8">
    <location>
        <begin position="304"/>
        <end position="320"/>
    </location>
</feature>
<dbReference type="PANTHER" id="PTHR14211">
    <property type="entry name" value="GLIOMA SUPPRESSOR CANDIDATE REGION GENE 2"/>
    <property type="match status" value="1"/>
</dbReference>
<dbReference type="InterPro" id="IPR036249">
    <property type="entry name" value="Thioredoxin-like_sf"/>
</dbReference>
<gene>
    <name evidence="9" type="ORF">MRATA1EN1_LOCUS10330</name>
</gene>
<dbReference type="Pfam" id="PF10262">
    <property type="entry name" value="Rdx"/>
    <property type="match status" value="1"/>
</dbReference>
<accession>A0ABN8YIU8</accession>
<dbReference type="InterPro" id="IPR011687">
    <property type="entry name" value="Nop53/GLTSCR2"/>
</dbReference>
<dbReference type="Proteomes" id="UP001176941">
    <property type="component" value="Chromosome 20"/>
</dbReference>
<evidence type="ECO:0000256" key="2">
    <source>
        <dbReference type="ARBA" id="ARBA00004642"/>
    </source>
</evidence>
<evidence type="ECO:0000256" key="3">
    <source>
        <dbReference type="ARBA" id="ARBA00008838"/>
    </source>
</evidence>
<feature type="compositionally biased region" description="Basic and acidic residues" evidence="8">
    <location>
        <begin position="339"/>
        <end position="348"/>
    </location>
</feature>
<organism evidence="9 10">
    <name type="scientific">Rangifer tarandus platyrhynchus</name>
    <name type="common">Svalbard reindeer</name>
    <dbReference type="NCBI Taxonomy" id="3082113"/>
    <lineage>
        <taxon>Eukaryota</taxon>
        <taxon>Metazoa</taxon>
        <taxon>Chordata</taxon>
        <taxon>Craniata</taxon>
        <taxon>Vertebrata</taxon>
        <taxon>Euteleostomi</taxon>
        <taxon>Mammalia</taxon>
        <taxon>Eutheria</taxon>
        <taxon>Laurasiatheria</taxon>
        <taxon>Artiodactyla</taxon>
        <taxon>Ruminantia</taxon>
        <taxon>Pecora</taxon>
        <taxon>Cervidae</taxon>
        <taxon>Odocoileinae</taxon>
        <taxon>Rangifer</taxon>
    </lineage>
</organism>
<evidence type="ECO:0000256" key="5">
    <source>
        <dbReference type="ARBA" id="ARBA00022517"/>
    </source>
</evidence>
<dbReference type="EMBL" id="OX459956">
    <property type="protein sequence ID" value="CAI9161368.1"/>
    <property type="molecule type" value="Genomic_DNA"/>
</dbReference>
<dbReference type="Pfam" id="PF07767">
    <property type="entry name" value="Nop53"/>
    <property type="match status" value="1"/>
</dbReference>
<evidence type="ECO:0000256" key="6">
    <source>
        <dbReference type="ARBA" id="ARBA00023242"/>
    </source>
</evidence>
<protein>
    <recommendedName>
        <fullName evidence="4">Ribosome biogenesis protein NOP53</fullName>
    </recommendedName>
</protein>
<comment type="similarity">
    <text evidence="3">Belongs to the NOP53 family.</text>
</comment>
<evidence type="ECO:0000256" key="8">
    <source>
        <dbReference type="SAM" id="MobiDB-lite"/>
    </source>
</evidence>
<evidence type="ECO:0000256" key="7">
    <source>
        <dbReference type="ARBA" id="ARBA00023284"/>
    </source>
</evidence>
<evidence type="ECO:0000256" key="4">
    <source>
        <dbReference type="ARBA" id="ARBA00018339"/>
    </source>
</evidence>
<feature type="compositionally biased region" description="Basic residues" evidence="8">
    <location>
        <begin position="219"/>
        <end position="230"/>
    </location>
</feature>
<dbReference type="InterPro" id="IPR011893">
    <property type="entry name" value="Selenoprotein_Rdx-typ"/>
</dbReference>
<feature type="region of interest" description="Disordered" evidence="8">
    <location>
        <begin position="218"/>
        <end position="248"/>
    </location>
</feature>
<evidence type="ECO:0000313" key="10">
    <source>
        <dbReference type="Proteomes" id="UP001176941"/>
    </source>
</evidence>
<keyword evidence="6" id="KW-0539">Nucleus</keyword>
<dbReference type="NCBIfam" id="TIGR02174">
    <property type="entry name" value="CXXU_selWTH"/>
    <property type="match status" value="1"/>
</dbReference>
<feature type="region of interest" description="Disordered" evidence="8">
    <location>
        <begin position="516"/>
        <end position="574"/>
    </location>
</feature>
<keyword evidence="7" id="KW-0676">Redox-active center</keyword>
<comment type="subcellular location">
    <subcellularLocation>
        <location evidence="1">Nucleus</location>
        <location evidence="1">Nucleolus</location>
    </subcellularLocation>
    <subcellularLocation>
        <location evidence="2">Nucleus</location>
        <location evidence="2">Nucleoplasm</location>
    </subcellularLocation>
</comment>
<keyword evidence="5" id="KW-0690">Ribosome biogenesis</keyword>
<dbReference type="PANTHER" id="PTHR14211:SF7">
    <property type="entry name" value="RIBOSOME BIOGENESIS PROTEIN NOP53"/>
    <property type="match status" value="1"/>
</dbReference>